<dbReference type="GO" id="GO:0005758">
    <property type="term" value="C:mitochondrial intermembrane space"/>
    <property type="evidence" value="ECO:0007669"/>
    <property type="project" value="TreeGrafter"/>
</dbReference>
<dbReference type="OrthoDB" id="2965at2759"/>
<evidence type="ECO:0000313" key="10">
    <source>
        <dbReference type="EMBL" id="QLL33117.1"/>
    </source>
</evidence>
<protein>
    <recommendedName>
        <fullName evidence="8 9">6,7-dimethyl-8-ribityllumazine synthase</fullName>
        <shortName evidence="9">DMRL synthase</shortName>
        <ecNumber evidence="4 9">2.5.1.78</ecNumber>
    </recommendedName>
</protein>
<evidence type="ECO:0000256" key="5">
    <source>
        <dbReference type="ARBA" id="ARBA00022619"/>
    </source>
</evidence>
<sequence>MAVKGLGKVDKQYDGSKLRVGIIHARWNREIIDALVKGAIDRMLSMGVKEENIVVETVPGSFELPWGCRRFVEISHQEGRPFDVVIPIGVLIKGSTMHFEYIADSTTKALMSLQEKVGLPVIFGLLTCMTEEQALARAGIDEGHTMHNHGEDWGAAAVEMAVKFNPDAQKRS</sequence>
<comment type="catalytic activity">
    <reaction evidence="7 9">
        <text>(2S)-2-hydroxy-3-oxobutyl phosphate + 5-amino-6-(D-ribitylamino)uracil = 6,7-dimethyl-8-(1-D-ribityl)lumazine + phosphate + 2 H2O + H(+)</text>
        <dbReference type="Rhea" id="RHEA:26152"/>
        <dbReference type="ChEBI" id="CHEBI:15377"/>
        <dbReference type="ChEBI" id="CHEBI:15378"/>
        <dbReference type="ChEBI" id="CHEBI:15934"/>
        <dbReference type="ChEBI" id="CHEBI:43474"/>
        <dbReference type="ChEBI" id="CHEBI:58201"/>
        <dbReference type="ChEBI" id="CHEBI:58830"/>
        <dbReference type="EC" id="2.5.1.78"/>
    </reaction>
</comment>
<evidence type="ECO:0000256" key="4">
    <source>
        <dbReference type="ARBA" id="ARBA00012664"/>
    </source>
</evidence>
<dbReference type="AlphaFoldDB" id="A0A7G3ZHY1"/>
<accession>A0A7G3ZHY1</accession>
<keyword evidence="5 9" id="KW-0686">Riboflavin biosynthesis</keyword>
<comment type="subunit">
    <text evidence="3">Homopentamer.</text>
</comment>
<dbReference type="HAMAP" id="MF_00178">
    <property type="entry name" value="Lumazine_synth"/>
    <property type="match status" value="1"/>
</dbReference>
<dbReference type="GO" id="GO:0009349">
    <property type="term" value="C:riboflavin synthase complex"/>
    <property type="evidence" value="ECO:0007669"/>
    <property type="project" value="UniProtKB-UniRule"/>
</dbReference>
<gene>
    <name evidence="10" type="ORF">HG536_0E00270</name>
</gene>
<dbReference type="PANTHER" id="PTHR21058:SF0">
    <property type="entry name" value="6,7-DIMETHYL-8-RIBITYLLUMAZINE SYNTHASE"/>
    <property type="match status" value="1"/>
</dbReference>
<dbReference type="InterPro" id="IPR002180">
    <property type="entry name" value="LS/RS"/>
</dbReference>
<evidence type="ECO:0000256" key="1">
    <source>
        <dbReference type="ARBA" id="ARBA00004917"/>
    </source>
</evidence>
<evidence type="ECO:0000256" key="3">
    <source>
        <dbReference type="ARBA" id="ARBA00011255"/>
    </source>
</evidence>
<evidence type="ECO:0000256" key="2">
    <source>
        <dbReference type="ARBA" id="ARBA00007424"/>
    </source>
</evidence>
<evidence type="ECO:0000313" key="11">
    <source>
        <dbReference type="Proteomes" id="UP000515788"/>
    </source>
</evidence>
<dbReference type="Pfam" id="PF00885">
    <property type="entry name" value="DMRL_synthase"/>
    <property type="match status" value="1"/>
</dbReference>
<dbReference type="Proteomes" id="UP000515788">
    <property type="component" value="Chromosome 5"/>
</dbReference>
<comment type="pathway">
    <text evidence="1 9">Cofactor biosynthesis; riboflavin biosynthesis; riboflavin from 2-hydroxy-3-oxobutyl phosphate and 5-amino-6-(D-ribitylamino)uracil: step 1/2.</text>
</comment>
<evidence type="ECO:0000256" key="7">
    <source>
        <dbReference type="ARBA" id="ARBA00048785"/>
    </source>
</evidence>
<dbReference type="SUPFAM" id="SSF52121">
    <property type="entry name" value="Lumazine synthase"/>
    <property type="match status" value="1"/>
</dbReference>
<dbReference type="Gene3D" id="3.40.50.960">
    <property type="entry name" value="Lumazine/riboflavin synthase"/>
    <property type="match status" value="1"/>
</dbReference>
<keyword evidence="6 9" id="KW-0808">Transferase</keyword>
<name>A0A7G3ZHY1_9SACH</name>
<dbReference type="CDD" id="cd09209">
    <property type="entry name" value="Lumazine_synthase-I"/>
    <property type="match status" value="1"/>
</dbReference>
<evidence type="ECO:0000256" key="9">
    <source>
        <dbReference type="RuleBase" id="RU003795"/>
    </source>
</evidence>
<keyword evidence="11" id="KW-1185">Reference proteome</keyword>
<dbReference type="NCBIfam" id="TIGR00114">
    <property type="entry name" value="lumazine-synth"/>
    <property type="match status" value="1"/>
</dbReference>
<dbReference type="RefSeq" id="XP_037139791.1">
    <property type="nucleotide sequence ID" value="XM_037283895.1"/>
</dbReference>
<dbReference type="EC" id="2.5.1.78" evidence="4 9"/>
<comment type="function">
    <text evidence="9">Catalyzes the formation of 6,7-dimethyl-8-ribityllumazine by condensation of 5-amino-6-(D-ribitylamino)uracil with 3,4-dihydroxy-2-butanone 4-phosphate. This is the penultimate step in the biosynthesis of riboflavin.</text>
</comment>
<dbReference type="PANTHER" id="PTHR21058">
    <property type="entry name" value="6,7-DIMETHYL-8-RIBITYLLUMAZINE SYNTHASE DMRL SYNTHASE LUMAZINE SYNTHASE"/>
    <property type="match status" value="1"/>
</dbReference>
<proteinExistence type="inferred from homology"/>
<dbReference type="KEGG" id="tgb:HG536_0E00270"/>
<dbReference type="UniPathway" id="UPA00275">
    <property type="reaction ID" value="UER00404"/>
</dbReference>
<dbReference type="GO" id="GO:0000906">
    <property type="term" value="F:6,7-dimethyl-8-ribityllumazine synthase activity"/>
    <property type="evidence" value="ECO:0007669"/>
    <property type="project" value="UniProtKB-EC"/>
</dbReference>
<dbReference type="InterPro" id="IPR036467">
    <property type="entry name" value="LS/RS_sf"/>
</dbReference>
<dbReference type="EMBL" id="CP059250">
    <property type="protein sequence ID" value="QLL33117.1"/>
    <property type="molecule type" value="Genomic_DNA"/>
</dbReference>
<evidence type="ECO:0000256" key="6">
    <source>
        <dbReference type="ARBA" id="ARBA00022679"/>
    </source>
</evidence>
<evidence type="ECO:0000256" key="8">
    <source>
        <dbReference type="ARBA" id="ARBA00072606"/>
    </source>
</evidence>
<comment type="similarity">
    <text evidence="2 9">Belongs to the DMRL synthase family.</text>
</comment>
<dbReference type="GeneID" id="59326313"/>
<dbReference type="GO" id="GO:0009231">
    <property type="term" value="P:riboflavin biosynthetic process"/>
    <property type="evidence" value="ECO:0007669"/>
    <property type="project" value="UniProtKB-UniPathway"/>
</dbReference>
<dbReference type="FunFam" id="3.40.50.960:FF:000007">
    <property type="entry name" value="6,7-dimethyl-8-ribityllumazine synthase"/>
    <property type="match status" value="1"/>
</dbReference>
<dbReference type="InterPro" id="IPR034964">
    <property type="entry name" value="LS"/>
</dbReference>
<organism evidence="10 11">
    <name type="scientific">Torulaspora globosa</name>
    <dbReference type="NCBI Taxonomy" id="48254"/>
    <lineage>
        <taxon>Eukaryota</taxon>
        <taxon>Fungi</taxon>
        <taxon>Dikarya</taxon>
        <taxon>Ascomycota</taxon>
        <taxon>Saccharomycotina</taxon>
        <taxon>Saccharomycetes</taxon>
        <taxon>Saccharomycetales</taxon>
        <taxon>Saccharomycetaceae</taxon>
        <taxon>Torulaspora</taxon>
    </lineage>
</organism>
<reference evidence="10 11" key="1">
    <citation type="submission" date="2020-06" db="EMBL/GenBank/DDBJ databases">
        <title>The yeast mating-type switching endonuclease HO is a domesticated member of an unorthodox homing genetic element family.</title>
        <authorList>
            <person name="Coughlan A.Y."/>
            <person name="Lombardi L."/>
            <person name="Braun-Galleani S."/>
            <person name="Martos A.R."/>
            <person name="Galeote V."/>
            <person name="Bigey F."/>
            <person name="Dequin S."/>
            <person name="Byrne K.P."/>
            <person name="Wolfe K.H."/>
        </authorList>
    </citation>
    <scope>NUCLEOTIDE SEQUENCE [LARGE SCALE GENOMIC DNA]</scope>
    <source>
        <strain evidence="10 11">CBS764</strain>
    </source>
</reference>